<dbReference type="PANTHER" id="PTHR34512">
    <property type="entry name" value="CELL SURFACE PROTEIN"/>
    <property type="match status" value="1"/>
</dbReference>
<gene>
    <name evidence="2" type="ORF">DU484_18280</name>
</gene>
<dbReference type="SMART" id="SM00564">
    <property type="entry name" value="PQQ"/>
    <property type="match status" value="6"/>
</dbReference>
<feature type="domain" description="Pyrrolo-quinoline quinone repeat" evidence="1">
    <location>
        <begin position="71"/>
        <end position="134"/>
    </location>
</feature>
<dbReference type="EMBL" id="CP031148">
    <property type="protein sequence ID" value="AXG11647.1"/>
    <property type="molecule type" value="Genomic_DNA"/>
</dbReference>
<accession>A0A345EHH5</accession>
<proteinExistence type="predicted"/>
<dbReference type="RefSeq" id="WP_114606648.1">
    <property type="nucleotide sequence ID" value="NZ_CP031148.1"/>
</dbReference>
<dbReference type="Gene3D" id="2.130.10.10">
    <property type="entry name" value="YVTN repeat-like/Quinoprotein amine dehydrogenase"/>
    <property type="match status" value="2"/>
</dbReference>
<evidence type="ECO:0000313" key="2">
    <source>
        <dbReference type="EMBL" id="AXG11647.1"/>
    </source>
</evidence>
<dbReference type="AlphaFoldDB" id="A0A345EHH5"/>
<dbReference type="InterPro" id="IPR018391">
    <property type="entry name" value="PQQ_b-propeller_rpt"/>
</dbReference>
<organism evidence="2 3">
    <name type="scientific">Haloplanus rubicundus</name>
    <dbReference type="NCBI Taxonomy" id="1547898"/>
    <lineage>
        <taxon>Archaea</taxon>
        <taxon>Methanobacteriati</taxon>
        <taxon>Methanobacteriota</taxon>
        <taxon>Stenosarchaea group</taxon>
        <taxon>Halobacteria</taxon>
        <taxon>Halobacteriales</taxon>
        <taxon>Haloferacaceae</taxon>
        <taxon>Haloplanus</taxon>
    </lineage>
</organism>
<dbReference type="Pfam" id="PF13360">
    <property type="entry name" value="PQQ_2"/>
    <property type="match status" value="2"/>
</dbReference>
<dbReference type="InterPro" id="IPR011047">
    <property type="entry name" value="Quinoprotein_ADH-like_sf"/>
</dbReference>
<dbReference type="InterPro" id="IPR002372">
    <property type="entry name" value="PQQ_rpt_dom"/>
</dbReference>
<evidence type="ECO:0000313" key="3">
    <source>
        <dbReference type="Proteomes" id="UP000252985"/>
    </source>
</evidence>
<name>A0A345EHH5_9EURY</name>
<dbReference type="Proteomes" id="UP000252985">
    <property type="component" value="Chromosome"/>
</dbReference>
<reference evidence="2 3" key="1">
    <citation type="submission" date="2018-07" db="EMBL/GenBank/DDBJ databases">
        <title>Genome sequences of Haloplanus sp. CBA1112.</title>
        <authorList>
            <person name="Kim Y.B."/>
            <person name="Roh S.W."/>
        </authorList>
    </citation>
    <scope>NUCLEOTIDE SEQUENCE [LARGE SCALE GENOMIC DNA]</scope>
    <source>
        <strain evidence="2 3">CBA1112</strain>
    </source>
</reference>
<protein>
    <submittedName>
        <fullName evidence="2">Pyrrolo-quinoline quinone</fullName>
    </submittedName>
</protein>
<dbReference type="GeneID" id="37288968"/>
<dbReference type="PANTHER" id="PTHR34512:SF30">
    <property type="entry name" value="OUTER MEMBRANE PROTEIN ASSEMBLY FACTOR BAMB"/>
    <property type="match status" value="1"/>
</dbReference>
<dbReference type="KEGG" id="haq:DU484_18280"/>
<evidence type="ECO:0000259" key="1">
    <source>
        <dbReference type="Pfam" id="PF13360"/>
    </source>
</evidence>
<dbReference type="InterPro" id="IPR015943">
    <property type="entry name" value="WD40/YVTN_repeat-like_dom_sf"/>
</dbReference>
<sequence length="399" mass="40892">MGSRRHALALLGSTATVGLSGCLFGGFGAGESGPPPTVSNRRVETAGSVPQYQVDADNAGVLPGAAPTDPSIAWRRTPNRYDAAQPVVDGDAIYVAFDGALVSLAIGDGDESWTVDAGHASAAAPAVHDGTVYLTVWNGGESVPRGLVAVDAADGTERWRALTDNDVNASPTPTDDAVFVGGGFENSAVAAVEHDGTVRWRRDLGVYAAAPAVVDALAVYATGESGSVVALDTETGETVWERSVDGRTTAAPAVVGESVVVADETGTVRRLDATTGEEKWHATVDGRVDRSVAVDDVAVVAHDGGLTALALAGGERRWTTDLDADPTAPILTDDAVVVGAGRDVVALARSDGAERWRVETRERSYTDVFLSGVTGSPVVVDGTVVVATQAGDVYALDDG</sequence>
<dbReference type="SUPFAM" id="SSF50998">
    <property type="entry name" value="Quinoprotein alcohol dehydrogenase-like"/>
    <property type="match status" value="1"/>
</dbReference>
<dbReference type="PROSITE" id="PS51257">
    <property type="entry name" value="PROKAR_LIPOPROTEIN"/>
    <property type="match status" value="1"/>
</dbReference>
<feature type="domain" description="Pyrrolo-quinoline quinone repeat" evidence="1">
    <location>
        <begin position="186"/>
        <end position="326"/>
    </location>
</feature>